<accession>A0A2H3CMJ4</accession>
<proteinExistence type="predicted"/>
<keyword evidence="3" id="KW-1185">Reference proteome</keyword>
<feature type="region of interest" description="Disordered" evidence="1">
    <location>
        <begin position="1"/>
        <end position="26"/>
    </location>
</feature>
<evidence type="ECO:0000313" key="3">
    <source>
        <dbReference type="Proteomes" id="UP000217790"/>
    </source>
</evidence>
<evidence type="ECO:0000313" key="2">
    <source>
        <dbReference type="EMBL" id="PBK84281.1"/>
    </source>
</evidence>
<reference evidence="3" key="1">
    <citation type="journal article" date="2017" name="Nat. Ecol. Evol.">
        <title>Genome expansion and lineage-specific genetic innovations in the forest pathogenic fungi Armillaria.</title>
        <authorList>
            <person name="Sipos G."/>
            <person name="Prasanna A.N."/>
            <person name="Walter M.C."/>
            <person name="O'Connor E."/>
            <person name="Balint B."/>
            <person name="Krizsan K."/>
            <person name="Kiss B."/>
            <person name="Hess J."/>
            <person name="Varga T."/>
            <person name="Slot J."/>
            <person name="Riley R."/>
            <person name="Boka B."/>
            <person name="Rigling D."/>
            <person name="Barry K."/>
            <person name="Lee J."/>
            <person name="Mihaltcheva S."/>
            <person name="LaButti K."/>
            <person name="Lipzen A."/>
            <person name="Waldron R."/>
            <person name="Moloney N.M."/>
            <person name="Sperisen C."/>
            <person name="Kredics L."/>
            <person name="Vagvoelgyi C."/>
            <person name="Patrignani A."/>
            <person name="Fitzpatrick D."/>
            <person name="Nagy I."/>
            <person name="Doyle S."/>
            <person name="Anderson J.B."/>
            <person name="Grigoriev I.V."/>
            <person name="Gueldener U."/>
            <person name="Muensterkoetter M."/>
            <person name="Nagy L.G."/>
        </authorList>
    </citation>
    <scope>NUCLEOTIDE SEQUENCE [LARGE SCALE GENOMIC DNA]</scope>
    <source>
        <strain evidence="3">Ar21-2</strain>
    </source>
</reference>
<sequence>MISPVQTSRPTSPEQPNHDEKAGKVPAMSASVEVIGFCDDGGYLSEQLPIELDDNDERVGKGFSLRHSTDADDPQISEQISEKIPMDVAVPGYPDPWHPDPPDADMTLVTCNIRGYSICFGICLIPHLQNGHPGVLEVEDLGSGVGFTLGGHPDP</sequence>
<protein>
    <submittedName>
        <fullName evidence="2">Uncharacterized protein</fullName>
    </submittedName>
</protein>
<gene>
    <name evidence="2" type="ORF">ARMGADRAFT_1133026</name>
</gene>
<name>A0A2H3CMJ4_ARMGA</name>
<dbReference type="EMBL" id="KZ293699">
    <property type="protein sequence ID" value="PBK84281.1"/>
    <property type="molecule type" value="Genomic_DNA"/>
</dbReference>
<organism evidence="2 3">
    <name type="scientific">Armillaria gallica</name>
    <name type="common">Bulbous honey fungus</name>
    <name type="synonym">Armillaria bulbosa</name>
    <dbReference type="NCBI Taxonomy" id="47427"/>
    <lineage>
        <taxon>Eukaryota</taxon>
        <taxon>Fungi</taxon>
        <taxon>Dikarya</taxon>
        <taxon>Basidiomycota</taxon>
        <taxon>Agaricomycotina</taxon>
        <taxon>Agaricomycetes</taxon>
        <taxon>Agaricomycetidae</taxon>
        <taxon>Agaricales</taxon>
        <taxon>Marasmiineae</taxon>
        <taxon>Physalacriaceae</taxon>
        <taxon>Armillaria</taxon>
    </lineage>
</organism>
<feature type="compositionally biased region" description="Polar residues" evidence="1">
    <location>
        <begin position="1"/>
        <end position="15"/>
    </location>
</feature>
<dbReference type="AlphaFoldDB" id="A0A2H3CMJ4"/>
<dbReference type="Proteomes" id="UP000217790">
    <property type="component" value="Unassembled WGS sequence"/>
</dbReference>
<evidence type="ECO:0000256" key="1">
    <source>
        <dbReference type="SAM" id="MobiDB-lite"/>
    </source>
</evidence>
<dbReference type="InParanoid" id="A0A2H3CMJ4"/>